<feature type="region of interest" description="Disordered" evidence="1">
    <location>
        <begin position="1"/>
        <end position="23"/>
    </location>
</feature>
<comment type="caution">
    <text evidence="2">The sequence shown here is derived from an EMBL/GenBank/DDBJ whole genome shotgun (WGS) entry which is preliminary data.</text>
</comment>
<dbReference type="RefSeq" id="WP_310921132.1">
    <property type="nucleotide sequence ID" value="NZ_JAMQON010000006.1"/>
</dbReference>
<proteinExistence type="predicted"/>
<keyword evidence="3" id="KW-1185">Reference proteome</keyword>
<organism evidence="2 3">
    <name type="scientific">Haloarcula saliterrae</name>
    <dbReference type="NCBI Taxonomy" id="2950534"/>
    <lineage>
        <taxon>Archaea</taxon>
        <taxon>Methanobacteriati</taxon>
        <taxon>Methanobacteriota</taxon>
        <taxon>Stenosarchaea group</taxon>
        <taxon>Halobacteria</taxon>
        <taxon>Halobacteriales</taxon>
        <taxon>Haloarculaceae</taxon>
        <taxon>Haloarcula</taxon>
    </lineage>
</organism>
<name>A0ABU2FGD8_9EURY</name>
<sequence length="96" mass="10661">MVSSIAIARDAVQSASDRTDDATVREQLRSIDEALGSLSGDETLPDETEEGARLEELEAELVKLGNHTDGTVQQHLEVARDSLDRYRREHAPDWES</sequence>
<evidence type="ECO:0000313" key="3">
    <source>
        <dbReference type="Proteomes" id="UP001259659"/>
    </source>
</evidence>
<evidence type="ECO:0000256" key="1">
    <source>
        <dbReference type="SAM" id="MobiDB-lite"/>
    </source>
</evidence>
<evidence type="ECO:0000313" key="2">
    <source>
        <dbReference type="EMBL" id="MDS0261311.1"/>
    </source>
</evidence>
<dbReference type="Pfam" id="PF24430">
    <property type="entry name" value="DUF7553"/>
    <property type="match status" value="1"/>
</dbReference>
<dbReference type="EMBL" id="JAMQON010000006">
    <property type="protein sequence ID" value="MDS0261311.1"/>
    <property type="molecule type" value="Genomic_DNA"/>
</dbReference>
<gene>
    <name evidence="2" type="ORF">NDI56_18075</name>
</gene>
<reference evidence="2 3" key="1">
    <citation type="submission" date="2022-06" db="EMBL/GenBank/DDBJ databases">
        <title>Haloarcula sp. a new haloarchaeum isolate from saline soil.</title>
        <authorList>
            <person name="Strakova D."/>
            <person name="Galisteo C."/>
            <person name="Sanchez-Porro C."/>
            <person name="Ventosa A."/>
        </authorList>
    </citation>
    <scope>NUCLEOTIDE SEQUENCE [LARGE SCALE GENOMIC DNA]</scope>
    <source>
        <strain evidence="2 3">S1CR25-12</strain>
    </source>
</reference>
<accession>A0ABU2FGD8</accession>
<dbReference type="InterPro" id="IPR055975">
    <property type="entry name" value="DUF7553"/>
</dbReference>
<dbReference type="Proteomes" id="UP001259659">
    <property type="component" value="Unassembled WGS sequence"/>
</dbReference>
<protein>
    <submittedName>
        <fullName evidence="2">DUF4208 domain-containing protein</fullName>
    </submittedName>
</protein>